<proteinExistence type="predicted"/>
<organism evidence="2 3">
    <name type="scientific">Paspalum notatum var. saurae</name>
    <dbReference type="NCBI Taxonomy" id="547442"/>
    <lineage>
        <taxon>Eukaryota</taxon>
        <taxon>Viridiplantae</taxon>
        <taxon>Streptophyta</taxon>
        <taxon>Embryophyta</taxon>
        <taxon>Tracheophyta</taxon>
        <taxon>Spermatophyta</taxon>
        <taxon>Magnoliopsida</taxon>
        <taxon>Liliopsida</taxon>
        <taxon>Poales</taxon>
        <taxon>Poaceae</taxon>
        <taxon>PACMAD clade</taxon>
        <taxon>Panicoideae</taxon>
        <taxon>Andropogonodae</taxon>
        <taxon>Paspaleae</taxon>
        <taxon>Paspalinae</taxon>
        <taxon>Paspalum</taxon>
    </lineage>
</organism>
<protein>
    <submittedName>
        <fullName evidence="2">Uncharacterized protein</fullName>
    </submittedName>
</protein>
<sequence length="134" mass="14186">RRHQTTPCAPAWRTPPPAPAPRAVTACRDTAASARRDATAVASPARRLRLPGRGCRTAPHVASPALRPLTGRVEHLDLNRSRLVPMVRVLCPRPDAVPLHAVHGARSHGPVCLPSRSSLSAPLIICASGTISCL</sequence>
<keyword evidence="3" id="KW-1185">Reference proteome</keyword>
<accession>A0AAQ3WN92</accession>
<dbReference type="EMBL" id="CP144748">
    <property type="protein sequence ID" value="WVZ67828.1"/>
    <property type="molecule type" value="Genomic_DNA"/>
</dbReference>
<reference evidence="2 3" key="1">
    <citation type="submission" date="2024-02" db="EMBL/GenBank/DDBJ databases">
        <title>High-quality chromosome-scale genome assembly of Pensacola bahiagrass (Paspalum notatum Flugge var. saurae).</title>
        <authorList>
            <person name="Vega J.M."/>
            <person name="Podio M."/>
            <person name="Orjuela J."/>
            <person name="Siena L.A."/>
            <person name="Pessino S.C."/>
            <person name="Combes M.C."/>
            <person name="Mariac C."/>
            <person name="Albertini E."/>
            <person name="Pupilli F."/>
            <person name="Ortiz J.P.A."/>
            <person name="Leblanc O."/>
        </authorList>
    </citation>
    <scope>NUCLEOTIDE SEQUENCE [LARGE SCALE GENOMIC DNA]</scope>
    <source>
        <strain evidence="2">R1</strain>
        <tissue evidence="2">Leaf</tissue>
    </source>
</reference>
<evidence type="ECO:0000256" key="1">
    <source>
        <dbReference type="SAM" id="MobiDB-lite"/>
    </source>
</evidence>
<feature type="non-terminal residue" evidence="2">
    <location>
        <position position="1"/>
    </location>
</feature>
<gene>
    <name evidence="2" type="ORF">U9M48_016857</name>
</gene>
<dbReference type="Proteomes" id="UP001341281">
    <property type="component" value="Chromosome 04"/>
</dbReference>
<feature type="region of interest" description="Disordered" evidence="1">
    <location>
        <begin position="1"/>
        <end position="23"/>
    </location>
</feature>
<feature type="compositionally biased region" description="Low complexity" evidence="1">
    <location>
        <begin position="1"/>
        <end position="12"/>
    </location>
</feature>
<name>A0AAQ3WN92_PASNO</name>
<evidence type="ECO:0000313" key="2">
    <source>
        <dbReference type="EMBL" id="WVZ67828.1"/>
    </source>
</evidence>
<evidence type="ECO:0000313" key="3">
    <source>
        <dbReference type="Proteomes" id="UP001341281"/>
    </source>
</evidence>
<dbReference type="AlphaFoldDB" id="A0AAQ3WN92"/>